<gene>
    <name evidence="2" type="ORF">AELL_0727</name>
    <name evidence="3" type="ORF">CP962_06505</name>
</gene>
<keyword evidence="1" id="KW-0812">Transmembrane</keyword>
<keyword evidence="4" id="KW-1185">Reference proteome</keyword>
<reference evidence="2 4" key="2">
    <citation type="submission" date="2018-08" db="EMBL/GenBank/DDBJ databases">
        <title>Complete genome of the Arcobacter ellisii type strain LMG 26155.</title>
        <authorList>
            <person name="Miller W.G."/>
            <person name="Yee E."/>
            <person name="Bono J.L."/>
        </authorList>
    </citation>
    <scope>NUCLEOTIDE SEQUENCE [LARGE SCALE GENOMIC DNA]</scope>
    <source>
        <strain evidence="2 4">LMG 26155</strain>
    </source>
</reference>
<evidence type="ECO:0000313" key="3">
    <source>
        <dbReference type="EMBL" id="RXI31106.1"/>
    </source>
</evidence>
<organism evidence="3 5">
    <name type="scientific">Arcobacter ellisii</name>
    <dbReference type="NCBI Taxonomy" id="913109"/>
    <lineage>
        <taxon>Bacteria</taxon>
        <taxon>Pseudomonadati</taxon>
        <taxon>Campylobacterota</taxon>
        <taxon>Epsilonproteobacteria</taxon>
        <taxon>Campylobacterales</taxon>
        <taxon>Arcobacteraceae</taxon>
        <taxon>Arcobacter</taxon>
    </lineage>
</organism>
<keyword evidence="1" id="KW-1133">Transmembrane helix</keyword>
<sequence>MKEYLPIIVSIISGLFAIVVIIFTWIFKKSTDKQLRALSQFDELKNLYIKTYEMFEELIKVTKNHKESDLNSQFSKLTAEINMLAPIEIIEKYKLVADLYEEWANFYPKAYPPSKNGYKIIYSKSIDPTLKYKELEKNSYEIFYKEYKDLCELIRSQIKIK</sequence>
<proteinExistence type="predicted"/>
<dbReference type="Proteomes" id="UP000290588">
    <property type="component" value="Unassembled WGS sequence"/>
</dbReference>
<dbReference type="RefSeq" id="WP_118916636.1">
    <property type="nucleotide sequence ID" value="NZ_CP032097.1"/>
</dbReference>
<evidence type="ECO:0000313" key="4">
    <source>
        <dbReference type="Proteomes" id="UP000262582"/>
    </source>
</evidence>
<evidence type="ECO:0000313" key="2">
    <source>
        <dbReference type="EMBL" id="AXX94407.1"/>
    </source>
</evidence>
<dbReference type="EMBL" id="CP032097">
    <property type="protein sequence ID" value="AXX94407.1"/>
    <property type="molecule type" value="Genomic_DNA"/>
</dbReference>
<evidence type="ECO:0008006" key="6">
    <source>
        <dbReference type="Google" id="ProtNLM"/>
    </source>
</evidence>
<protein>
    <recommendedName>
        <fullName evidence="6">DUF4760 domain-containing protein</fullName>
    </recommendedName>
</protein>
<name>A0A347U6C9_9BACT</name>
<evidence type="ECO:0000313" key="5">
    <source>
        <dbReference type="Proteomes" id="UP000290588"/>
    </source>
</evidence>
<feature type="transmembrane region" description="Helical" evidence="1">
    <location>
        <begin position="6"/>
        <end position="27"/>
    </location>
</feature>
<dbReference type="Proteomes" id="UP000262582">
    <property type="component" value="Chromosome"/>
</dbReference>
<dbReference type="AlphaFoldDB" id="A0A347U6C9"/>
<dbReference type="EMBL" id="NXIG01000005">
    <property type="protein sequence ID" value="RXI31106.1"/>
    <property type="molecule type" value="Genomic_DNA"/>
</dbReference>
<dbReference type="OrthoDB" id="9256088at2"/>
<reference evidence="3 5" key="1">
    <citation type="submission" date="2017-09" db="EMBL/GenBank/DDBJ databases">
        <title>Genomics of the genus Arcobacter.</title>
        <authorList>
            <person name="Perez-Cataluna A."/>
            <person name="Figueras M.J."/>
            <person name="Salas-Masso N."/>
        </authorList>
    </citation>
    <scope>NUCLEOTIDE SEQUENCE [LARGE SCALE GENOMIC DNA]</scope>
    <source>
        <strain evidence="3 5">CECT 7837</strain>
    </source>
</reference>
<keyword evidence="1" id="KW-0472">Membrane</keyword>
<accession>A0A347U6C9</accession>
<evidence type="ECO:0000256" key="1">
    <source>
        <dbReference type="SAM" id="Phobius"/>
    </source>
</evidence>
<dbReference type="KEGG" id="aell:AELL_0727"/>